<dbReference type="SUPFAM" id="SSF81296">
    <property type="entry name" value="E set domains"/>
    <property type="match status" value="1"/>
</dbReference>
<dbReference type="Proteomes" id="UP000604046">
    <property type="component" value="Unassembled WGS sequence"/>
</dbReference>
<evidence type="ECO:0000256" key="2">
    <source>
        <dbReference type="SAM" id="MobiDB-lite"/>
    </source>
</evidence>
<evidence type="ECO:0000313" key="3">
    <source>
        <dbReference type="EMBL" id="CAE7565736.1"/>
    </source>
</evidence>
<dbReference type="SUPFAM" id="SSF51445">
    <property type="entry name" value="(Trans)glycosidases"/>
    <property type="match status" value="1"/>
</dbReference>
<gene>
    <name evidence="3" type="primary">PU1</name>
    <name evidence="3" type="ORF">SNAT2548_LOCUS32044</name>
</gene>
<dbReference type="EMBL" id="CAJNDS010002690">
    <property type="protein sequence ID" value="CAE7565736.1"/>
    <property type="molecule type" value="Genomic_DNA"/>
</dbReference>
<comment type="caution">
    <text evidence="3">The sequence shown here is derived from an EMBL/GenBank/DDBJ whole genome shotgun (WGS) entry which is preliminary data.</text>
</comment>
<evidence type="ECO:0000256" key="1">
    <source>
        <dbReference type="ARBA" id="ARBA00008061"/>
    </source>
</evidence>
<dbReference type="Gene3D" id="3.20.20.80">
    <property type="entry name" value="Glycosidases"/>
    <property type="match status" value="1"/>
</dbReference>
<name>A0A812U797_9DINO</name>
<dbReference type="InterPro" id="IPR014756">
    <property type="entry name" value="Ig_E-set"/>
</dbReference>
<feature type="region of interest" description="Disordered" evidence="2">
    <location>
        <begin position="1"/>
        <end position="21"/>
    </location>
</feature>
<dbReference type="OrthoDB" id="443240at2759"/>
<comment type="similarity">
    <text evidence="1">Belongs to the glycosyl hydrolase 13 family.</text>
</comment>
<protein>
    <submittedName>
        <fullName evidence="3">PU1 protein</fullName>
    </submittedName>
</protein>
<keyword evidence="4" id="KW-1185">Reference proteome</keyword>
<dbReference type="PANTHER" id="PTHR43002">
    <property type="entry name" value="GLYCOGEN DEBRANCHING ENZYME"/>
    <property type="match status" value="1"/>
</dbReference>
<accession>A0A812U797</accession>
<dbReference type="InterPro" id="IPR017853">
    <property type="entry name" value="GH"/>
</dbReference>
<sequence length="396" mass="44290">MTPGEAPRHLAKSAKPSHQTPKALEDGVWRLSCPRRWAGKYYTYRVQAFHPLTGKIETMEAPDPYSVTCSADAERSLLCRLPAWDTASMPPVPPFRHRADAVIYELHVRDFSARDKSVASGRRGRYLAFEQEGTNGDRHLRKLAAAGMTHVHLLPTFDFGSVPERAEDRAEPVMPTKAGPDSEGQQMAVMEVAEKDAFNWGYDPVLYGVPEGSYSSDPDGMARVHEHRRMIAGLHKKGLRVVADVVFNHAFGSGPVGNHSILDKCVPGYYLRRREDGRVENSTCMNNTATERYMMERHVVDMVRHWAIEHRMDGFRFDLMGHITLACIQKCRAALDELSIQEHGIDGPRLLLYGEGWEFGEIEGGARGDTACQRHLAGTGIASFNDHLRGAVRDLD</sequence>
<proteinExistence type="inferred from homology"/>
<organism evidence="3 4">
    <name type="scientific">Symbiodinium natans</name>
    <dbReference type="NCBI Taxonomy" id="878477"/>
    <lineage>
        <taxon>Eukaryota</taxon>
        <taxon>Sar</taxon>
        <taxon>Alveolata</taxon>
        <taxon>Dinophyceae</taxon>
        <taxon>Suessiales</taxon>
        <taxon>Symbiodiniaceae</taxon>
        <taxon>Symbiodinium</taxon>
    </lineage>
</organism>
<dbReference type="InterPro" id="IPR013783">
    <property type="entry name" value="Ig-like_fold"/>
</dbReference>
<reference evidence="3" key="1">
    <citation type="submission" date="2021-02" db="EMBL/GenBank/DDBJ databases">
        <authorList>
            <person name="Dougan E. K."/>
            <person name="Rhodes N."/>
            <person name="Thang M."/>
            <person name="Chan C."/>
        </authorList>
    </citation>
    <scope>NUCLEOTIDE SEQUENCE</scope>
</reference>
<dbReference type="Gene3D" id="2.60.40.10">
    <property type="entry name" value="Immunoglobulins"/>
    <property type="match status" value="1"/>
</dbReference>
<dbReference type="AlphaFoldDB" id="A0A812U797"/>
<evidence type="ECO:0000313" key="4">
    <source>
        <dbReference type="Proteomes" id="UP000604046"/>
    </source>
</evidence>